<dbReference type="EMBL" id="CP006850">
    <property type="protein sequence ID" value="AHH14875.1"/>
    <property type="molecule type" value="Genomic_DNA"/>
</dbReference>
<organism evidence="3 4">
    <name type="scientific">Nocardia nova SH22a</name>
    <dbReference type="NCBI Taxonomy" id="1415166"/>
    <lineage>
        <taxon>Bacteria</taxon>
        <taxon>Bacillati</taxon>
        <taxon>Actinomycetota</taxon>
        <taxon>Actinomycetes</taxon>
        <taxon>Mycobacteriales</taxon>
        <taxon>Nocardiaceae</taxon>
        <taxon>Nocardia</taxon>
    </lineage>
</organism>
<gene>
    <name evidence="3" type="ORF">NONO_c00550</name>
</gene>
<keyword evidence="2" id="KW-0812">Transmembrane</keyword>
<dbReference type="AlphaFoldDB" id="W5T6F9"/>
<accession>W5T6F9</accession>
<feature type="region of interest" description="Disordered" evidence="1">
    <location>
        <begin position="562"/>
        <end position="599"/>
    </location>
</feature>
<dbReference type="HOGENOM" id="CLU_035405_1_0_11"/>
<evidence type="ECO:0000256" key="2">
    <source>
        <dbReference type="SAM" id="Phobius"/>
    </source>
</evidence>
<feature type="transmembrane region" description="Helical" evidence="2">
    <location>
        <begin position="73"/>
        <end position="94"/>
    </location>
</feature>
<feature type="transmembrane region" description="Helical" evidence="2">
    <location>
        <begin position="283"/>
        <end position="306"/>
    </location>
</feature>
<feature type="transmembrane region" description="Helical" evidence="2">
    <location>
        <begin position="44"/>
        <end position="66"/>
    </location>
</feature>
<sequence length="599" mass="63287">MSGPAAARSGRAPKSLTGVLTWLGGAEAERPDRRGSAHEGSAYAVTGTVVLLFAVISGAVVSFAAAAAHRPGVIAVIAGIIAALLVGAVSRALATAPLSRRAGPRARAERFGRIAVAVLTGVIVAELASTVILGGSVARTLDDRARRDAESAASVVTARTELDRLTAERGALAATIAGAQTDMDQALIVARCEYNPTPQCPQTKITGVPGRGPETRTAESMLEDARGRLSAAQARVQPLDEQIAGAQTALDRARTAAFRTGDRGPGARWLAMNEYTTGHAGGLLLRLLTLVVAVLLALLPLLLRIWRGESSFDRAVAAGAEIDRADRAADTAVAVKRAQIRSETESLRAEQELTATRLAVDADTTIDRERQRTRVLAAIGNLEIGVTEPQQRAVADFEALAALPPSTDPTTQEATVTAPRHLPAPVTPAALAPAEPARTPEKTGGLELPVIGTVPFTDTAARWIRPLVPGFVTTALDRTIDTATSPLRTVRQVFEEAEEITFTLKRTRKVTVNSEDSHGAAAGQVIEEQHLPPAAPRPPHYAYLDDPRYAYQHDPRYARYAPLPHQLPHANPDAALTGSHATELGYPDRRELPPGPNPS</sequence>
<dbReference type="eggNOG" id="ENOG5031DP1">
    <property type="taxonomic scope" value="Bacteria"/>
</dbReference>
<keyword evidence="2" id="KW-1133">Transmembrane helix</keyword>
<keyword evidence="4" id="KW-1185">Reference proteome</keyword>
<protein>
    <submittedName>
        <fullName evidence="3">Putative membrane protein</fullName>
    </submittedName>
</protein>
<evidence type="ECO:0000313" key="3">
    <source>
        <dbReference type="EMBL" id="AHH14875.1"/>
    </source>
</evidence>
<feature type="transmembrane region" description="Helical" evidence="2">
    <location>
        <begin position="114"/>
        <end position="138"/>
    </location>
</feature>
<dbReference type="Proteomes" id="UP000019150">
    <property type="component" value="Chromosome"/>
</dbReference>
<dbReference type="OrthoDB" id="4571476at2"/>
<evidence type="ECO:0000313" key="4">
    <source>
        <dbReference type="Proteomes" id="UP000019150"/>
    </source>
</evidence>
<keyword evidence="2" id="KW-0472">Membrane</keyword>
<dbReference type="Pfam" id="PF14362">
    <property type="entry name" value="DUF4407"/>
    <property type="match status" value="1"/>
</dbReference>
<dbReference type="PATRIC" id="fig|1415166.3.peg.53"/>
<reference evidence="3 4" key="1">
    <citation type="journal article" date="2014" name="Appl. Environ. Microbiol.">
        <title>Insights into the Microbial Degradation of Rubber and Gutta-Percha by Analysis of the Complete Genome of Nocardia nova SH22a.</title>
        <authorList>
            <person name="Luo Q."/>
            <person name="Hiessl S."/>
            <person name="Poehlein A."/>
            <person name="Daniel R."/>
            <person name="Steinbuchel A."/>
        </authorList>
    </citation>
    <scope>NUCLEOTIDE SEQUENCE [LARGE SCALE GENOMIC DNA]</scope>
    <source>
        <strain evidence="3">SH22a</strain>
    </source>
</reference>
<dbReference type="KEGG" id="nno:NONO_c00550"/>
<dbReference type="InterPro" id="IPR025519">
    <property type="entry name" value="DUF4407"/>
</dbReference>
<name>W5T6F9_9NOCA</name>
<evidence type="ECO:0000256" key="1">
    <source>
        <dbReference type="SAM" id="MobiDB-lite"/>
    </source>
</evidence>
<dbReference type="STRING" id="1415166.NONO_c00550"/>
<proteinExistence type="predicted"/>